<organism evidence="3 4">
    <name type="scientific">Paralimibaculum aggregatum</name>
    <dbReference type="NCBI Taxonomy" id="3036245"/>
    <lineage>
        <taxon>Bacteria</taxon>
        <taxon>Pseudomonadati</taxon>
        <taxon>Pseudomonadota</taxon>
        <taxon>Alphaproteobacteria</taxon>
        <taxon>Rhodobacterales</taxon>
        <taxon>Paracoccaceae</taxon>
        <taxon>Paralimibaculum</taxon>
    </lineage>
</organism>
<dbReference type="InterPro" id="IPR020904">
    <property type="entry name" value="Sc_DH/Rdtase_CS"/>
</dbReference>
<proteinExistence type="inferred from homology"/>
<dbReference type="PRINTS" id="PR00080">
    <property type="entry name" value="SDRFAMILY"/>
</dbReference>
<accession>A0ABQ6LMC9</accession>
<protein>
    <submittedName>
        <fullName evidence="3">SDR family NAD(P)-dependent oxidoreductase</fullName>
    </submittedName>
</protein>
<evidence type="ECO:0000313" key="3">
    <source>
        <dbReference type="EMBL" id="GMG84362.1"/>
    </source>
</evidence>
<name>A0ABQ6LMC9_9RHOB</name>
<dbReference type="Gene3D" id="3.40.50.720">
    <property type="entry name" value="NAD(P)-binding Rossmann-like Domain"/>
    <property type="match status" value="1"/>
</dbReference>
<dbReference type="PANTHER" id="PTHR42879:SF2">
    <property type="entry name" value="3-OXOACYL-[ACYL-CARRIER-PROTEIN] REDUCTASE FABG"/>
    <property type="match status" value="1"/>
</dbReference>
<reference evidence="3 4" key="1">
    <citation type="submission" date="2023-04" db="EMBL/GenBank/DDBJ databases">
        <title>Marinoamorphus aggregata gen. nov., sp. Nov., isolate from tissue of brittle star Ophioplocus japonicus.</title>
        <authorList>
            <person name="Kawano K."/>
            <person name="Sawayama S."/>
            <person name="Nakagawa S."/>
        </authorList>
    </citation>
    <scope>NUCLEOTIDE SEQUENCE [LARGE SCALE GENOMIC DNA]</scope>
    <source>
        <strain evidence="3 4">NKW23</strain>
    </source>
</reference>
<dbReference type="Proteomes" id="UP001239909">
    <property type="component" value="Unassembled WGS sequence"/>
</dbReference>
<dbReference type="SUPFAM" id="SSF51735">
    <property type="entry name" value="NAD(P)-binding Rossmann-fold domains"/>
    <property type="match status" value="1"/>
</dbReference>
<evidence type="ECO:0000313" key="4">
    <source>
        <dbReference type="Proteomes" id="UP001239909"/>
    </source>
</evidence>
<gene>
    <name evidence="3" type="ORF">LNKW23_35770</name>
</gene>
<dbReference type="RefSeq" id="WP_285673400.1">
    <property type="nucleotide sequence ID" value="NZ_BSYI01000034.1"/>
</dbReference>
<comment type="similarity">
    <text evidence="1 2">Belongs to the short-chain dehydrogenases/reductases (SDR) family.</text>
</comment>
<dbReference type="InterPro" id="IPR002347">
    <property type="entry name" value="SDR_fam"/>
</dbReference>
<dbReference type="InterPro" id="IPR036291">
    <property type="entry name" value="NAD(P)-bd_dom_sf"/>
</dbReference>
<evidence type="ECO:0000256" key="1">
    <source>
        <dbReference type="ARBA" id="ARBA00006484"/>
    </source>
</evidence>
<comment type="caution">
    <text evidence="3">The sequence shown here is derived from an EMBL/GenBank/DDBJ whole genome shotgun (WGS) entry which is preliminary data.</text>
</comment>
<dbReference type="Pfam" id="PF00106">
    <property type="entry name" value="adh_short"/>
    <property type="match status" value="1"/>
</dbReference>
<keyword evidence="4" id="KW-1185">Reference proteome</keyword>
<dbReference type="InterPro" id="IPR050259">
    <property type="entry name" value="SDR"/>
</dbReference>
<dbReference type="EMBL" id="BSYI01000034">
    <property type="protein sequence ID" value="GMG84362.1"/>
    <property type="molecule type" value="Genomic_DNA"/>
</dbReference>
<evidence type="ECO:0000256" key="2">
    <source>
        <dbReference type="RuleBase" id="RU000363"/>
    </source>
</evidence>
<dbReference type="PRINTS" id="PR00081">
    <property type="entry name" value="GDHRDH"/>
</dbReference>
<dbReference type="PROSITE" id="PS00061">
    <property type="entry name" value="ADH_SHORT"/>
    <property type="match status" value="1"/>
</dbReference>
<dbReference type="PANTHER" id="PTHR42879">
    <property type="entry name" value="3-OXOACYL-(ACYL-CARRIER-PROTEIN) REDUCTASE"/>
    <property type="match status" value="1"/>
</dbReference>
<sequence>MTATETDTARRQVWVTGVSRGLGLAIAARLLDEGHAVLGLGRRPGGFAALAEAMPERAAFAEMDLSAPGAIGTIARDLLRIHGTPWGLVNNAAVGLDGVLATQHQSDIERLIATNLTGPITLTKFVCRAMLARSEGRIVNISSIIASTGFHGLSVYAASKAGLEGFTRSLARELGKRGVTANCVAPGYMETEMTAGLAGGRLEQIRRRAPLGLAAPEDAAAAVAYLIGPGGAKVTGTVLTVDGGSTA</sequence>